<protein>
    <submittedName>
        <fullName evidence="3">Uncharacterized protein</fullName>
    </submittedName>
</protein>
<sequence>MAKRVPQISFSLCCIILLSFLLNGCNNSPAVQEQAHTRTFQAPNTRAITYSTQPDDVLIRTFHSGGLYGTLELHPEFSIYGDGTYILGLERKGKLSTDELQQLLNILISTDGVLDFTHQQFSDLQDQNATFLELNLNGSHKELVYGIVNHYHASQQELDEYQRLDRALTAIAAALKGPVQPYQGNDVALLVRRTFSPDLTQTIPDWSLPDFTLAQAAAYECGLLPPDEVSFNGESPCLKYTLPEHAILLNASQLNSLKAQMHGEQGTFSEGGHYYTVILRPLLPDEASRKIVAMFGSAQDSYKDTPLLAGPVPPEPTPTPQK</sequence>
<accession>A0A4P6K385</accession>
<keyword evidence="2" id="KW-0732">Signal</keyword>
<keyword evidence="4" id="KW-1185">Reference proteome</keyword>
<dbReference type="KEGG" id="kbs:EPA93_43140"/>
<feature type="compositionally biased region" description="Pro residues" evidence="1">
    <location>
        <begin position="311"/>
        <end position="322"/>
    </location>
</feature>
<dbReference type="Proteomes" id="UP000290365">
    <property type="component" value="Chromosome"/>
</dbReference>
<evidence type="ECO:0000313" key="3">
    <source>
        <dbReference type="EMBL" id="QBD82412.1"/>
    </source>
</evidence>
<dbReference type="AlphaFoldDB" id="A0A4P6K385"/>
<feature type="region of interest" description="Disordered" evidence="1">
    <location>
        <begin position="301"/>
        <end position="322"/>
    </location>
</feature>
<dbReference type="RefSeq" id="WP_129893481.1">
    <property type="nucleotide sequence ID" value="NZ_CP035758.1"/>
</dbReference>
<feature type="signal peptide" evidence="2">
    <location>
        <begin position="1"/>
        <end position="30"/>
    </location>
</feature>
<gene>
    <name evidence="3" type="ORF">EPA93_43140</name>
</gene>
<evidence type="ECO:0000256" key="1">
    <source>
        <dbReference type="SAM" id="MobiDB-lite"/>
    </source>
</evidence>
<proteinExistence type="predicted"/>
<evidence type="ECO:0000256" key="2">
    <source>
        <dbReference type="SAM" id="SignalP"/>
    </source>
</evidence>
<reference evidence="3 4" key="1">
    <citation type="submission" date="2019-01" db="EMBL/GenBank/DDBJ databases">
        <title>Ktedonosporobacter rubrisoli SCAWS-G2.</title>
        <authorList>
            <person name="Huang Y."/>
            <person name="Yan B."/>
        </authorList>
    </citation>
    <scope>NUCLEOTIDE SEQUENCE [LARGE SCALE GENOMIC DNA]</scope>
    <source>
        <strain evidence="3 4">SCAWS-G2</strain>
    </source>
</reference>
<evidence type="ECO:0000313" key="4">
    <source>
        <dbReference type="Proteomes" id="UP000290365"/>
    </source>
</evidence>
<dbReference type="OrthoDB" id="148077at2"/>
<feature type="chain" id="PRO_5020835709" evidence="2">
    <location>
        <begin position="31"/>
        <end position="322"/>
    </location>
</feature>
<name>A0A4P6K385_KTERU</name>
<organism evidence="3 4">
    <name type="scientific">Ktedonosporobacter rubrisoli</name>
    <dbReference type="NCBI Taxonomy" id="2509675"/>
    <lineage>
        <taxon>Bacteria</taxon>
        <taxon>Bacillati</taxon>
        <taxon>Chloroflexota</taxon>
        <taxon>Ktedonobacteria</taxon>
        <taxon>Ktedonobacterales</taxon>
        <taxon>Ktedonosporobacteraceae</taxon>
        <taxon>Ktedonosporobacter</taxon>
    </lineage>
</organism>
<dbReference type="EMBL" id="CP035758">
    <property type="protein sequence ID" value="QBD82412.1"/>
    <property type="molecule type" value="Genomic_DNA"/>
</dbReference>